<organism evidence="1">
    <name type="scientific">Mycobacterium triplex</name>
    <dbReference type="NCBI Taxonomy" id="47839"/>
    <lineage>
        <taxon>Bacteria</taxon>
        <taxon>Bacillati</taxon>
        <taxon>Actinomycetota</taxon>
        <taxon>Actinomycetes</taxon>
        <taxon>Mycobacteriales</taxon>
        <taxon>Mycobacteriaceae</taxon>
        <taxon>Mycobacterium</taxon>
        <taxon>Mycobacterium simiae complex</taxon>
    </lineage>
</organism>
<dbReference type="HOGENOM" id="CLU_1667476_0_0_11"/>
<reference evidence="1" key="2">
    <citation type="submission" date="2014-04" db="EMBL/GenBank/DDBJ databases">
        <authorList>
            <person name="Xu Y.W."/>
            <person name="Yang Q."/>
        </authorList>
    </citation>
    <scope>NUCLEOTIDE SEQUENCE</scope>
    <source>
        <strain evidence="1">DSM 44626</strain>
    </source>
</reference>
<accession>A0A024K1F0</accession>
<dbReference type="STRING" id="47839.BN973_03793"/>
<reference evidence="1" key="1">
    <citation type="journal article" date="2014" name="Genome Announc.">
        <title>Draft Genome Sequence of Mycobacterium triplex DSM 44626.</title>
        <authorList>
            <person name="Sassi M."/>
            <person name="Croce O."/>
            <person name="Robert C."/>
            <person name="Raoult D."/>
            <person name="Drancourt M."/>
        </authorList>
    </citation>
    <scope>NUCLEOTIDE SEQUENCE [LARGE SCALE GENOMIC DNA]</scope>
    <source>
        <strain evidence="1">DSM 44626</strain>
    </source>
</reference>
<dbReference type="EMBL" id="HG964446">
    <property type="protein sequence ID" value="CDO89417.1"/>
    <property type="molecule type" value="Genomic_DNA"/>
</dbReference>
<dbReference type="Proteomes" id="UP000028880">
    <property type="component" value="Unassembled WGS sequence"/>
</dbReference>
<dbReference type="AlphaFoldDB" id="A0A024K1F0"/>
<name>A0A024K1F0_9MYCO</name>
<gene>
    <name evidence="1" type="ORF">BN973_03793</name>
</gene>
<dbReference type="RefSeq" id="WP_139830118.1">
    <property type="nucleotide sequence ID" value="NZ_HG964446.1"/>
</dbReference>
<dbReference type="eggNOG" id="COG0507">
    <property type="taxonomic scope" value="Bacteria"/>
</dbReference>
<evidence type="ECO:0000313" key="1">
    <source>
        <dbReference type="EMBL" id="CDO89417.1"/>
    </source>
</evidence>
<sequence length="158" mass="18636">MFFYDLTRPERSETARRNTNLFTGGVRQDLERAPYAEHLVHRTLRGELVRSKSELVIANYLHSAGLQYHYERPLDGLSRPGRLRPDFSFIDDSGDVVILEHLGMLDRTNYKESWKWKRDWYRDNGYIEGENLFTTQEQQGLDMDSIAKVVERIRLALE</sequence>
<proteinExistence type="predicted"/>
<protein>
    <submittedName>
        <fullName evidence="1">Uncharacterized protein</fullName>
    </submittedName>
</protein>
<dbReference type="OrthoDB" id="4524286at2"/>